<keyword evidence="11" id="KW-0539">Nucleus</keyword>
<reference evidence="15 16" key="1">
    <citation type="journal article" date="2019" name="Sci. Rep.">
        <title>Orb-weaving spider Araneus ventricosus genome elucidates the spidroin gene catalogue.</title>
        <authorList>
            <person name="Kono N."/>
            <person name="Nakamura H."/>
            <person name="Ohtoshi R."/>
            <person name="Moran D.A.P."/>
            <person name="Shinohara A."/>
            <person name="Yoshida Y."/>
            <person name="Fujiwara M."/>
            <person name="Mori M."/>
            <person name="Tomita M."/>
            <person name="Arakawa K."/>
        </authorList>
    </citation>
    <scope>NUCLEOTIDE SEQUENCE [LARGE SCALE GENOMIC DNA]</scope>
</reference>
<feature type="non-terminal residue" evidence="15">
    <location>
        <position position="1"/>
    </location>
</feature>
<gene>
    <name evidence="15" type="primary">Prdm9_137</name>
    <name evidence="15" type="ORF">AVEN_240917_1</name>
</gene>
<dbReference type="FunFam" id="3.30.160.60:FF:000260">
    <property type="entry name" value="Spalt-like transcription factor 1"/>
    <property type="match status" value="1"/>
</dbReference>
<dbReference type="FunFam" id="3.30.160.60:FF:001506">
    <property type="entry name" value="Zinc finger protein"/>
    <property type="match status" value="1"/>
</dbReference>
<keyword evidence="7" id="KW-0862">Zinc</keyword>
<keyword evidence="5" id="KW-0677">Repeat</keyword>
<dbReference type="Pfam" id="PF00096">
    <property type="entry name" value="zf-C2H2"/>
    <property type="match status" value="8"/>
</dbReference>
<keyword evidence="16" id="KW-1185">Reference proteome</keyword>
<sequence length="471" mass="53618">AARQNGNEESYETNSLLTEKDKQIPFTPASKRKYSFMFSGITNNTQHEHSLDTSILSSTFRVRTREVKLKENASFNSSSDTFEPATNSESEVRGVYKRKPSPKRDDHQQNKCRPNVSTFCHSASSEKWESLPDETNWHSLNNGIEFFSDSMESISRKAFSNSKNTSDASTSFINHTFSLGNKELDKNLFHVSIDLTDRPISPEAALNAPSRNGDEDVIVKQHLEFTKDADPVEGPSRICPESIRPGEKKPHACCLCPKKFKQKSHLVSHLQTHTGEKPFVCDICGKEFTTKGNFDAHYRTHTGEKPFVCDICGKEFTTKKNLVTHYRTHTGEKPFVCDVCGKGFIKKVDFDKHHRTHTGEKPYVCHICGKQFTQKGNLGTHYRTHTGEKPYVCDICGKGYVNKVDLDIHYRTHTGEKPFACNICGKRFSSRRNLTKHAQTHEGGKRYKCGVCGKTFSRNDYRNRHHKEKHQ</sequence>
<feature type="domain" description="C2H2-type" evidence="14">
    <location>
        <begin position="251"/>
        <end position="278"/>
    </location>
</feature>
<keyword evidence="15" id="KW-0489">Methyltransferase</keyword>
<dbReference type="EMBL" id="BGPR01010714">
    <property type="protein sequence ID" value="GBN47657.1"/>
    <property type="molecule type" value="Genomic_DNA"/>
</dbReference>
<comment type="function">
    <text evidence="1">May be involved in transcriptional regulation.</text>
</comment>
<organism evidence="15 16">
    <name type="scientific">Araneus ventricosus</name>
    <name type="common">Orbweaver spider</name>
    <name type="synonym">Epeira ventricosa</name>
    <dbReference type="NCBI Taxonomy" id="182803"/>
    <lineage>
        <taxon>Eukaryota</taxon>
        <taxon>Metazoa</taxon>
        <taxon>Ecdysozoa</taxon>
        <taxon>Arthropoda</taxon>
        <taxon>Chelicerata</taxon>
        <taxon>Arachnida</taxon>
        <taxon>Araneae</taxon>
        <taxon>Araneomorphae</taxon>
        <taxon>Entelegynae</taxon>
        <taxon>Araneoidea</taxon>
        <taxon>Araneidae</taxon>
        <taxon>Araneus</taxon>
    </lineage>
</organism>
<evidence type="ECO:0000256" key="4">
    <source>
        <dbReference type="ARBA" id="ARBA00022723"/>
    </source>
</evidence>
<dbReference type="GO" id="GO:0032259">
    <property type="term" value="P:methylation"/>
    <property type="evidence" value="ECO:0007669"/>
    <property type="project" value="UniProtKB-KW"/>
</dbReference>
<dbReference type="Proteomes" id="UP000499080">
    <property type="component" value="Unassembled WGS sequence"/>
</dbReference>
<dbReference type="PANTHER" id="PTHR23234">
    <property type="entry name" value="ZNF44 PROTEIN"/>
    <property type="match status" value="1"/>
</dbReference>
<name>A0A4Y2PBP7_ARAVE</name>
<keyword evidence="15" id="KW-0808">Transferase</keyword>
<dbReference type="FunFam" id="3.30.160.60:FF:000045">
    <property type="entry name" value="ZFP69 zinc finger protein B"/>
    <property type="match status" value="1"/>
</dbReference>
<evidence type="ECO:0000313" key="15">
    <source>
        <dbReference type="EMBL" id="GBN47657.1"/>
    </source>
</evidence>
<evidence type="ECO:0000256" key="7">
    <source>
        <dbReference type="ARBA" id="ARBA00022833"/>
    </source>
</evidence>
<dbReference type="InterPro" id="IPR036236">
    <property type="entry name" value="Znf_C2H2_sf"/>
</dbReference>
<proteinExistence type="inferred from homology"/>
<comment type="subcellular location">
    <subcellularLocation>
        <location evidence="2">Nucleus</location>
    </subcellularLocation>
</comment>
<dbReference type="GO" id="GO:0008168">
    <property type="term" value="F:methyltransferase activity"/>
    <property type="evidence" value="ECO:0007669"/>
    <property type="project" value="UniProtKB-KW"/>
</dbReference>
<evidence type="ECO:0000256" key="11">
    <source>
        <dbReference type="ARBA" id="ARBA00023242"/>
    </source>
</evidence>
<comment type="caution">
    <text evidence="15">The sequence shown here is derived from an EMBL/GenBank/DDBJ whole genome shotgun (WGS) entry which is preliminary data.</text>
</comment>
<evidence type="ECO:0000256" key="13">
    <source>
        <dbReference type="SAM" id="MobiDB-lite"/>
    </source>
</evidence>
<feature type="region of interest" description="Disordered" evidence="13">
    <location>
        <begin position="73"/>
        <end position="115"/>
    </location>
</feature>
<dbReference type="GO" id="GO:0005634">
    <property type="term" value="C:nucleus"/>
    <property type="evidence" value="ECO:0007669"/>
    <property type="project" value="UniProtKB-SubCell"/>
</dbReference>
<evidence type="ECO:0000256" key="1">
    <source>
        <dbReference type="ARBA" id="ARBA00003767"/>
    </source>
</evidence>
<evidence type="ECO:0000256" key="2">
    <source>
        <dbReference type="ARBA" id="ARBA00004123"/>
    </source>
</evidence>
<dbReference type="SUPFAM" id="SSF57667">
    <property type="entry name" value="beta-beta-alpha zinc fingers"/>
    <property type="match status" value="4"/>
</dbReference>
<dbReference type="FunFam" id="3.30.160.60:FF:002343">
    <property type="entry name" value="Zinc finger protein 33A"/>
    <property type="match status" value="2"/>
</dbReference>
<feature type="domain" description="C2H2-type" evidence="14">
    <location>
        <begin position="363"/>
        <end position="390"/>
    </location>
</feature>
<feature type="domain" description="C2H2-type" evidence="14">
    <location>
        <begin position="279"/>
        <end position="306"/>
    </location>
</feature>
<feature type="region of interest" description="Disordered" evidence="13">
    <location>
        <begin position="1"/>
        <end position="24"/>
    </location>
</feature>
<dbReference type="Gene3D" id="3.30.160.60">
    <property type="entry name" value="Classic Zinc Finger"/>
    <property type="match status" value="8"/>
</dbReference>
<dbReference type="AlphaFoldDB" id="A0A4Y2PBP7"/>
<evidence type="ECO:0000256" key="10">
    <source>
        <dbReference type="ARBA" id="ARBA00023163"/>
    </source>
</evidence>
<evidence type="ECO:0000256" key="6">
    <source>
        <dbReference type="ARBA" id="ARBA00022771"/>
    </source>
</evidence>
<dbReference type="GO" id="GO:0008270">
    <property type="term" value="F:zinc ion binding"/>
    <property type="evidence" value="ECO:0007669"/>
    <property type="project" value="UniProtKB-KW"/>
</dbReference>
<keyword evidence="4" id="KW-0479">Metal-binding</keyword>
<dbReference type="FunFam" id="3.30.160.60:FF:000966">
    <property type="entry name" value="ZFP90 zinc finger protein"/>
    <property type="match status" value="1"/>
</dbReference>
<dbReference type="PROSITE" id="PS50157">
    <property type="entry name" value="ZINC_FINGER_C2H2_2"/>
    <property type="match status" value="8"/>
</dbReference>
<feature type="domain" description="C2H2-type" evidence="14">
    <location>
        <begin position="391"/>
        <end position="418"/>
    </location>
</feature>
<feature type="compositionally biased region" description="Polar residues" evidence="13">
    <location>
        <begin position="1"/>
        <end position="17"/>
    </location>
</feature>
<protein>
    <submittedName>
        <fullName evidence="15">Histone-lysine N-methyltransferase PRDM9</fullName>
    </submittedName>
</protein>
<evidence type="ECO:0000313" key="16">
    <source>
        <dbReference type="Proteomes" id="UP000499080"/>
    </source>
</evidence>
<feature type="domain" description="C2H2-type" evidence="14">
    <location>
        <begin position="447"/>
        <end position="471"/>
    </location>
</feature>
<evidence type="ECO:0000256" key="5">
    <source>
        <dbReference type="ARBA" id="ARBA00022737"/>
    </source>
</evidence>
<dbReference type="SMART" id="SM00355">
    <property type="entry name" value="ZnF_C2H2"/>
    <property type="match status" value="8"/>
</dbReference>
<dbReference type="OrthoDB" id="10032537at2759"/>
<dbReference type="GO" id="GO:0006355">
    <property type="term" value="P:regulation of DNA-templated transcription"/>
    <property type="evidence" value="ECO:0007669"/>
    <property type="project" value="UniProtKB-ARBA"/>
</dbReference>
<evidence type="ECO:0000256" key="12">
    <source>
        <dbReference type="PROSITE-ProRule" id="PRU00042"/>
    </source>
</evidence>
<evidence type="ECO:0000256" key="8">
    <source>
        <dbReference type="ARBA" id="ARBA00023015"/>
    </source>
</evidence>
<evidence type="ECO:0000256" key="9">
    <source>
        <dbReference type="ARBA" id="ARBA00023125"/>
    </source>
</evidence>
<keyword evidence="9" id="KW-0238">DNA-binding</keyword>
<feature type="domain" description="C2H2-type" evidence="14">
    <location>
        <begin position="419"/>
        <end position="446"/>
    </location>
</feature>
<dbReference type="PROSITE" id="PS00028">
    <property type="entry name" value="ZINC_FINGER_C2H2_1"/>
    <property type="match status" value="8"/>
</dbReference>
<feature type="compositionally biased region" description="Polar residues" evidence="13">
    <location>
        <begin position="73"/>
        <end position="89"/>
    </location>
</feature>
<dbReference type="FunFam" id="3.30.160.60:FF:000912">
    <property type="entry name" value="Zinc finger protein 660"/>
    <property type="match status" value="1"/>
</dbReference>
<feature type="domain" description="C2H2-type" evidence="14">
    <location>
        <begin position="335"/>
        <end position="362"/>
    </location>
</feature>
<keyword evidence="10" id="KW-0804">Transcription</keyword>
<evidence type="ECO:0000256" key="3">
    <source>
        <dbReference type="ARBA" id="ARBA00006991"/>
    </source>
</evidence>
<feature type="domain" description="C2H2-type" evidence="14">
    <location>
        <begin position="307"/>
        <end position="334"/>
    </location>
</feature>
<dbReference type="PANTHER" id="PTHR23234:SF9">
    <property type="entry name" value="ZINC FINGER PROTEIN 850-LIKE"/>
    <property type="match status" value="1"/>
</dbReference>
<comment type="similarity">
    <text evidence="3">Belongs to the krueppel C2H2-type zinc-finger protein family.</text>
</comment>
<evidence type="ECO:0000259" key="14">
    <source>
        <dbReference type="PROSITE" id="PS50157"/>
    </source>
</evidence>
<accession>A0A4Y2PBP7</accession>
<dbReference type="GO" id="GO:0003677">
    <property type="term" value="F:DNA binding"/>
    <property type="evidence" value="ECO:0007669"/>
    <property type="project" value="UniProtKB-KW"/>
</dbReference>
<dbReference type="InterPro" id="IPR013087">
    <property type="entry name" value="Znf_C2H2_type"/>
</dbReference>
<dbReference type="InterPro" id="IPR050758">
    <property type="entry name" value="Znf_C2H2-type"/>
</dbReference>
<keyword evidence="6 12" id="KW-0863">Zinc-finger</keyword>
<keyword evidence="8" id="KW-0805">Transcription regulation</keyword>